<keyword evidence="3" id="KW-1185">Reference proteome</keyword>
<dbReference type="Proteomes" id="UP000824120">
    <property type="component" value="Chromosome 10"/>
</dbReference>
<reference evidence="2 3" key="1">
    <citation type="submission" date="2020-09" db="EMBL/GenBank/DDBJ databases">
        <title>De no assembly of potato wild relative species, Solanum commersonii.</title>
        <authorList>
            <person name="Cho K."/>
        </authorList>
    </citation>
    <scope>NUCLEOTIDE SEQUENCE [LARGE SCALE GENOMIC DNA]</scope>
    <source>
        <strain evidence="2">LZ3.2</strain>
        <tissue evidence="2">Leaf</tissue>
    </source>
</reference>
<protein>
    <submittedName>
        <fullName evidence="2">Uncharacterized protein</fullName>
    </submittedName>
</protein>
<organism evidence="2 3">
    <name type="scientific">Solanum commersonii</name>
    <name type="common">Commerson's wild potato</name>
    <name type="synonym">Commerson's nightshade</name>
    <dbReference type="NCBI Taxonomy" id="4109"/>
    <lineage>
        <taxon>Eukaryota</taxon>
        <taxon>Viridiplantae</taxon>
        <taxon>Streptophyta</taxon>
        <taxon>Embryophyta</taxon>
        <taxon>Tracheophyta</taxon>
        <taxon>Spermatophyta</taxon>
        <taxon>Magnoliopsida</taxon>
        <taxon>eudicotyledons</taxon>
        <taxon>Gunneridae</taxon>
        <taxon>Pentapetalae</taxon>
        <taxon>asterids</taxon>
        <taxon>lamiids</taxon>
        <taxon>Solanales</taxon>
        <taxon>Solanaceae</taxon>
        <taxon>Solanoideae</taxon>
        <taxon>Solaneae</taxon>
        <taxon>Solanum</taxon>
    </lineage>
</organism>
<gene>
    <name evidence="2" type="ORF">H5410_053621</name>
</gene>
<dbReference type="EMBL" id="JACXVP010000010">
    <property type="protein sequence ID" value="KAG5582994.1"/>
    <property type="molecule type" value="Genomic_DNA"/>
</dbReference>
<accession>A0A9J5X513</accession>
<evidence type="ECO:0000313" key="3">
    <source>
        <dbReference type="Proteomes" id="UP000824120"/>
    </source>
</evidence>
<evidence type="ECO:0000313" key="2">
    <source>
        <dbReference type="EMBL" id="KAG5582994.1"/>
    </source>
</evidence>
<sequence>MDKNHVFLLELSSAAIEKKHAVCLECRSGKKVLCGSLGPRLKNKSSQREHRGSGRLAQEYELD</sequence>
<dbReference type="AlphaFoldDB" id="A0A9J5X513"/>
<name>A0A9J5X513_SOLCO</name>
<evidence type="ECO:0000256" key="1">
    <source>
        <dbReference type="SAM" id="MobiDB-lite"/>
    </source>
</evidence>
<feature type="region of interest" description="Disordered" evidence="1">
    <location>
        <begin position="41"/>
        <end position="63"/>
    </location>
</feature>
<comment type="caution">
    <text evidence="2">The sequence shown here is derived from an EMBL/GenBank/DDBJ whole genome shotgun (WGS) entry which is preliminary data.</text>
</comment>
<proteinExistence type="predicted"/>